<name>A0A1I0FM90_9FIRM</name>
<sequence length="126" mass="15144">MKTFILFVTTINVICLFMHEFDAFYVEEWKMLGFLKSLKSRTQYLVFLYFHVFFCGFFFYYLWSVFHFINFPLWIGINVLGVLHLIIHLIARKWETNVFKSFSSFLFIGGAAVTGMINLIFYSYYL</sequence>
<keyword evidence="3" id="KW-1185">Reference proteome</keyword>
<accession>A0A1I0FM90</accession>
<feature type="transmembrane region" description="Helical" evidence="1">
    <location>
        <begin position="46"/>
        <end position="63"/>
    </location>
</feature>
<dbReference type="AlphaFoldDB" id="A0A1I0FM90"/>
<evidence type="ECO:0008006" key="4">
    <source>
        <dbReference type="Google" id="ProtNLM"/>
    </source>
</evidence>
<dbReference type="InterPro" id="IPR046559">
    <property type="entry name" value="DUF6713"/>
</dbReference>
<feature type="transmembrane region" description="Helical" evidence="1">
    <location>
        <begin position="69"/>
        <end position="90"/>
    </location>
</feature>
<dbReference type="Pfam" id="PF20460">
    <property type="entry name" value="DUF6713"/>
    <property type="match status" value="1"/>
</dbReference>
<keyword evidence="1" id="KW-1133">Transmembrane helix</keyword>
<dbReference type="EMBL" id="FOHU01000015">
    <property type="protein sequence ID" value="SET59243.1"/>
    <property type="molecule type" value="Genomic_DNA"/>
</dbReference>
<protein>
    <recommendedName>
        <fullName evidence="4">HXXEE domain-containing protein</fullName>
    </recommendedName>
</protein>
<reference evidence="2 3" key="1">
    <citation type="submission" date="2016-10" db="EMBL/GenBank/DDBJ databases">
        <authorList>
            <person name="de Groot N.N."/>
        </authorList>
    </citation>
    <scope>NUCLEOTIDE SEQUENCE [LARGE SCALE GENOMIC DNA]</scope>
    <source>
        <strain evidence="2 3">DSM 18979</strain>
    </source>
</reference>
<organism evidence="2 3">
    <name type="scientific">Natronincola peptidivorans</name>
    <dbReference type="NCBI Taxonomy" id="426128"/>
    <lineage>
        <taxon>Bacteria</taxon>
        <taxon>Bacillati</taxon>
        <taxon>Bacillota</taxon>
        <taxon>Clostridia</taxon>
        <taxon>Peptostreptococcales</taxon>
        <taxon>Natronincolaceae</taxon>
        <taxon>Natronincola</taxon>
    </lineage>
</organism>
<evidence type="ECO:0000256" key="1">
    <source>
        <dbReference type="SAM" id="Phobius"/>
    </source>
</evidence>
<keyword evidence="1" id="KW-0812">Transmembrane</keyword>
<feature type="transmembrane region" description="Helical" evidence="1">
    <location>
        <begin position="102"/>
        <end position="125"/>
    </location>
</feature>
<proteinExistence type="predicted"/>
<evidence type="ECO:0000313" key="2">
    <source>
        <dbReference type="EMBL" id="SET59243.1"/>
    </source>
</evidence>
<evidence type="ECO:0000313" key="3">
    <source>
        <dbReference type="Proteomes" id="UP000199568"/>
    </source>
</evidence>
<dbReference type="Proteomes" id="UP000199568">
    <property type="component" value="Unassembled WGS sequence"/>
</dbReference>
<keyword evidence="1" id="KW-0472">Membrane</keyword>
<feature type="transmembrane region" description="Helical" evidence="1">
    <location>
        <begin position="6"/>
        <end position="25"/>
    </location>
</feature>
<gene>
    <name evidence="2" type="ORF">SAMN05660297_02860</name>
</gene>